<dbReference type="EMBL" id="FLRC01000011">
    <property type="protein sequence ID" value="SBT24817.1"/>
    <property type="molecule type" value="Genomic_DNA"/>
</dbReference>
<evidence type="ECO:0000313" key="5">
    <source>
        <dbReference type="Proteomes" id="UP000078558"/>
    </source>
</evidence>
<reference evidence="4 5" key="2">
    <citation type="submission" date="2017-08" db="EMBL/GenBank/DDBJ databases">
        <authorList>
            <person name="de Groot N.N."/>
        </authorList>
    </citation>
    <scope>NUCLEOTIDE SEQUENCE [LARGE SCALE GENOMIC DNA]</scope>
    <source>
        <strain evidence="4">Orrdi1</strain>
    </source>
</reference>
<gene>
    <name evidence="3" type="ORF">ODI_02888</name>
    <name evidence="4" type="ORF">ODI_R2814</name>
</gene>
<evidence type="ECO:0000313" key="4">
    <source>
        <dbReference type="EMBL" id="SOE50577.1"/>
    </source>
</evidence>
<dbReference type="STRING" id="1851544.ODI_02888"/>
<feature type="domain" description="Glycosyltransferase subfamily 4-like N-terminal" evidence="2">
    <location>
        <begin position="17"/>
        <end position="199"/>
    </location>
</feature>
<name>A0A1C3K087_9BURK</name>
<keyword evidence="1" id="KW-0812">Transmembrane</keyword>
<organism evidence="3 5">
    <name type="scientific">Orrella dioscoreae</name>
    <dbReference type="NCBI Taxonomy" id="1851544"/>
    <lineage>
        <taxon>Bacteria</taxon>
        <taxon>Pseudomonadati</taxon>
        <taxon>Pseudomonadota</taxon>
        <taxon>Betaproteobacteria</taxon>
        <taxon>Burkholderiales</taxon>
        <taxon>Alcaligenaceae</taxon>
        <taxon>Orrella</taxon>
    </lineage>
</organism>
<sequence>MRIALVSQYFWPESFSINDLVEALVAQGHSVEVFTGKPNYPDGEVFPGYSAQGCQEEVFAGQVPVHRVPLRPRGKGGAANLARNYLSFVWHGLRHFPRQARGKQFDVVFVFSLSPITAAIPAIYLKWRLRTPMVMWVLDLWPDSLSATGFVRNKAVLAGVGLMVRAIYACADRVLVQSRAFIDAVARHADPSKIIYYPNCAREMPLTPAAQTEVSPTLLEEIQRHFSIVFTGNLGTAQAVETLLDAAERLQHLPDVRLVLVGSGSMSAWLAEQKAARGLDNVILAGRYPADEMPQFLSRARGLLVSLKRSEIYAQTVPAKVQSYLSAGKPIIASLDGEGARVVIEAGAGLACAAEDAVALADCIARLHGMSDPQRAELGAAGRAYFLAHFELTGQATRLAALLRSQVQGDSV</sequence>
<evidence type="ECO:0000313" key="3">
    <source>
        <dbReference type="EMBL" id="SBT24817.1"/>
    </source>
</evidence>
<evidence type="ECO:0000256" key="1">
    <source>
        <dbReference type="SAM" id="Phobius"/>
    </source>
</evidence>
<keyword evidence="5" id="KW-1185">Reference proteome</keyword>
<dbReference type="CDD" id="cd03794">
    <property type="entry name" value="GT4_WbuB-like"/>
    <property type="match status" value="1"/>
</dbReference>
<dbReference type="Pfam" id="PF13692">
    <property type="entry name" value="Glyco_trans_1_4"/>
    <property type="match status" value="1"/>
</dbReference>
<dbReference type="SUPFAM" id="SSF53756">
    <property type="entry name" value="UDP-Glycosyltransferase/glycogen phosphorylase"/>
    <property type="match status" value="1"/>
</dbReference>
<keyword evidence="3" id="KW-0808">Transferase</keyword>
<dbReference type="GO" id="GO:0016757">
    <property type="term" value="F:glycosyltransferase activity"/>
    <property type="evidence" value="ECO:0007669"/>
    <property type="project" value="UniProtKB-ARBA"/>
</dbReference>
<dbReference type="EMBL" id="LT907988">
    <property type="protein sequence ID" value="SOE50577.1"/>
    <property type="molecule type" value="Genomic_DNA"/>
</dbReference>
<dbReference type="PANTHER" id="PTHR12526">
    <property type="entry name" value="GLYCOSYLTRANSFERASE"/>
    <property type="match status" value="1"/>
</dbReference>
<feature type="transmembrane region" description="Helical" evidence="1">
    <location>
        <begin position="107"/>
        <end position="127"/>
    </location>
</feature>
<accession>A0A1C3K087</accession>
<evidence type="ECO:0000259" key="2">
    <source>
        <dbReference type="Pfam" id="PF13579"/>
    </source>
</evidence>
<dbReference type="OrthoDB" id="9787293at2"/>
<dbReference type="AlphaFoldDB" id="A0A1C3K087"/>
<keyword evidence="1" id="KW-1133">Transmembrane helix</keyword>
<proteinExistence type="predicted"/>
<dbReference type="Gene3D" id="3.40.50.2000">
    <property type="entry name" value="Glycogen Phosphorylase B"/>
    <property type="match status" value="2"/>
</dbReference>
<keyword evidence="1" id="KW-0472">Membrane</keyword>
<reference evidence="3 5" key="1">
    <citation type="submission" date="2016-06" db="EMBL/GenBank/DDBJ databases">
        <authorList>
            <person name="Kjaerup R.B."/>
            <person name="Dalgaard T.S."/>
            <person name="Juul-Madsen H.R."/>
        </authorList>
    </citation>
    <scope>NUCLEOTIDE SEQUENCE [LARGE SCALE GENOMIC DNA]</scope>
    <source>
        <strain evidence="3">Orrdi1</strain>
    </source>
</reference>
<dbReference type="InterPro" id="IPR028098">
    <property type="entry name" value="Glyco_trans_4-like_N"/>
</dbReference>
<dbReference type="Proteomes" id="UP000078558">
    <property type="component" value="Chromosome I"/>
</dbReference>
<protein>
    <submittedName>
        <fullName evidence="3">Glycosyl transferase, group 1</fullName>
    </submittedName>
</protein>
<dbReference type="Pfam" id="PF13579">
    <property type="entry name" value="Glyco_trans_4_4"/>
    <property type="match status" value="1"/>
</dbReference>
<dbReference type="KEGG" id="odi:ODI_R2814"/>